<organism evidence="1 2">
    <name type="scientific">Runella defluvii</name>
    <dbReference type="NCBI Taxonomy" id="370973"/>
    <lineage>
        <taxon>Bacteria</taxon>
        <taxon>Pseudomonadati</taxon>
        <taxon>Bacteroidota</taxon>
        <taxon>Cytophagia</taxon>
        <taxon>Cytophagales</taxon>
        <taxon>Spirosomataceae</taxon>
        <taxon>Runella</taxon>
    </lineage>
</organism>
<proteinExistence type="predicted"/>
<keyword evidence="2" id="KW-1185">Reference proteome</keyword>
<dbReference type="EMBL" id="JACIBY010000004">
    <property type="protein sequence ID" value="MBB3838104.1"/>
    <property type="molecule type" value="Genomic_DNA"/>
</dbReference>
<dbReference type="Proteomes" id="UP000541352">
    <property type="component" value="Unassembled WGS sequence"/>
</dbReference>
<sequence length="71" mass="7913">MSHFAGCGTAFNCEICLLLTSVSEGASTEIESPYLLLQRSYIFVESVNHIQNKASHLHKLCSLKQILMMPK</sequence>
<evidence type="ECO:0000313" key="2">
    <source>
        <dbReference type="Proteomes" id="UP000541352"/>
    </source>
</evidence>
<evidence type="ECO:0000313" key="1">
    <source>
        <dbReference type="EMBL" id="MBB3838104.1"/>
    </source>
</evidence>
<protein>
    <submittedName>
        <fullName evidence="1">Uncharacterized protein</fullName>
    </submittedName>
</protein>
<comment type="caution">
    <text evidence="1">The sequence shown here is derived from an EMBL/GenBank/DDBJ whole genome shotgun (WGS) entry which is preliminary data.</text>
</comment>
<reference evidence="1 2" key="1">
    <citation type="submission" date="2020-08" db="EMBL/GenBank/DDBJ databases">
        <title>Genomic Encyclopedia of Type Strains, Phase IV (KMG-IV): sequencing the most valuable type-strain genomes for metagenomic binning, comparative biology and taxonomic classification.</title>
        <authorList>
            <person name="Goeker M."/>
        </authorList>
    </citation>
    <scope>NUCLEOTIDE SEQUENCE [LARGE SCALE GENOMIC DNA]</scope>
    <source>
        <strain evidence="1 2">DSM 17976</strain>
    </source>
</reference>
<accession>A0A7W5ZJM0</accession>
<dbReference type="AlphaFoldDB" id="A0A7W5ZJM0"/>
<gene>
    <name evidence="1" type="ORF">FHS57_002109</name>
</gene>
<name>A0A7W5ZJM0_9BACT</name>